<name>A0A8B9AMQ4_PHODC</name>
<evidence type="ECO:0000313" key="9">
    <source>
        <dbReference type="RefSeq" id="XP_038986912.1"/>
    </source>
</evidence>
<dbReference type="InterPro" id="IPR019835">
    <property type="entry name" value="SWIB_domain"/>
</dbReference>
<dbReference type="RefSeq" id="XP_017695815.2">
    <property type="nucleotide sequence ID" value="XM_017840326.3"/>
</dbReference>
<dbReference type="Pfam" id="PF02201">
    <property type="entry name" value="SWIB"/>
    <property type="match status" value="1"/>
</dbReference>
<evidence type="ECO:0000313" key="3">
    <source>
        <dbReference type="Proteomes" id="UP000228380"/>
    </source>
</evidence>
<dbReference type="SUPFAM" id="SSF47592">
    <property type="entry name" value="SWIB/MDM2 domain"/>
    <property type="match status" value="1"/>
</dbReference>
<dbReference type="InterPro" id="IPR003121">
    <property type="entry name" value="SWIB_MDM2_domain"/>
</dbReference>
<proteinExistence type="predicted"/>
<dbReference type="RefSeq" id="XP_008775567.2">
    <property type="nucleotide sequence ID" value="XM_008777345.4"/>
</dbReference>
<dbReference type="KEGG" id="pda:103695897"/>
<dbReference type="SMART" id="SM00151">
    <property type="entry name" value="SWIB"/>
    <property type="match status" value="1"/>
</dbReference>
<dbReference type="RefSeq" id="XP_026656506.2">
    <property type="nucleotide sequence ID" value="XM_026800705.2"/>
</dbReference>
<dbReference type="RefSeq" id="XP_038986912.1">
    <property type="nucleotide sequence ID" value="XM_039130984.1"/>
</dbReference>
<dbReference type="PANTHER" id="PTHR13844">
    <property type="entry name" value="SWI/SNF-RELATED MATRIX-ASSOCIATED ACTIN-DEPENDENT REGULATOR OF CHROMATIN SUBFAMILY D"/>
    <property type="match status" value="1"/>
</dbReference>
<dbReference type="InterPro" id="IPR036885">
    <property type="entry name" value="SWIB_MDM2_dom_sf"/>
</dbReference>
<accession>A0A8B9AMQ4</accession>
<feature type="compositionally biased region" description="Pro residues" evidence="1">
    <location>
        <begin position="96"/>
        <end position="106"/>
    </location>
</feature>
<dbReference type="GeneID" id="103695897"/>
<dbReference type="CDD" id="cd10568">
    <property type="entry name" value="SWIB_like"/>
    <property type="match status" value="1"/>
</dbReference>
<dbReference type="RefSeq" id="XP_017695817.2">
    <property type="nucleotide sequence ID" value="XM_017840328.3"/>
</dbReference>
<dbReference type="RefSeq" id="XP_017695816.2">
    <property type="nucleotide sequence ID" value="XM_017840327.3"/>
</dbReference>
<reference evidence="4 5" key="2">
    <citation type="submission" date="2025-04" db="UniProtKB">
        <authorList>
            <consortium name="RefSeq"/>
        </authorList>
    </citation>
    <scope>IDENTIFICATION</scope>
    <source>
        <tissue evidence="4 5">Young leaves</tissue>
    </source>
</reference>
<feature type="region of interest" description="Disordered" evidence="1">
    <location>
        <begin position="79"/>
        <end position="110"/>
    </location>
</feature>
<dbReference type="OrthoDB" id="10263741at2759"/>
<evidence type="ECO:0000256" key="1">
    <source>
        <dbReference type="SAM" id="MobiDB-lite"/>
    </source>
</evidence>
<organism evidence="3 9">
    <name type="scientific">Phoenix dactylifera</name>
    <name type="common">Date palm</name>
    <dbReference type="NCBI Taxonomy" id="42345"/>
    <lineage>
        <taxon>Eukaryota</taxon>
        <taxon>Viridiplantae</taxon>
        <taxon>Streptophyta</taxon>
        <taxon>Embryophyta</taxon>
        <taxon>Tracheophyta</taxon>
        <taxon>Spermatophyta</taxon>
        <taxon>Magnoliopsida</taxon>
        <taxon>Liliopsida</taxon>
        <taxon>Arecaceae</taxon>
        <taxon>Coryphoideae</taxon>
        <taxon>Phoeniceae</taxon>
        <taxon>Phoenix</taxon>
    </lineage>
</organism>
<feature type="region of interest" description="Disordered" evidence="1">
    <location>
        <begin position="1"/>
        <end position="52"/>
    </location>
</feature>
<evidence type="ECO:0000313" key="5">
    <source>
        <dbReference type="RefSeq" id="XP_017695815.2"/>
    </source>
</evidence>
<feature type="compositionally biased region" description="Polar residues" evidence="1">
    <location>
        <begin position="1"/>
        <end position="10"/>
    </location>
</feature>
<evidence type="ECO:0000313" key="7">
    <source>
        <dbReference type="RefSeq" id="XP_017695817.2"/>
    </source>
</evidence>
<evidence type="ECO:0000313" key="6">
    <source>
        <dbReference type="RefSeq" id="XP_017695816.2"/>
    </source>
</evidence>
<keyword evidence="3" id="KW-1185">Reference proteome</keyword>
<evidence type="ECO:0000259" key="2">
    <source>
        <dbReference type="PROSITE" id="PS51925"/>
    </source>
</evidence>
<sequence length="517" mass="57170">MASNSNNQSRAIGGPSPLVNPGMGSPAANQSSLLRPPSLPQAPVGSPFQGLCQTPLQSQVRSPFQVQFGNAVLGAVGAPSPSFSTPGTSAAKRPPQKPPARPPAPAPGAATLSIKSAELTPAGRRKKRKLPEKQLPDRVAALLPESALYTQLLEFEARIDASLARKKIDFQEALKNPPSMQRTLRIYVFNTFTNQTRTIPEPKNSEPPSWSLKIIGRILEDAVDSDPASGLPKPNPMYPKFSSFFKRISIALDPTLYPESPTIIWENSRSPAPQEGFEVKRKGDKEFTASIRLEMNYNPEKFKLSPALMEVLGIEVDTRARIIAGIWQYVRAKKLQNPSDPSYFTCDLPLKKVFGEDKMKFAMVSQKIWQHLSAPRPINLEHRIRLSGNGAVSNACYDVLVDVPFPLHRETSAFLANTEKHKEIEACDEVICASIKKIHEHRRRRAFFLGFSQSPVEFINTLIASQSRDLKLVAGEASRNAEREHRSDFYNQPWVEDAVIRYLNHKPAAGNDAPGST</sequence>
<dbReference type="Gene3D" id="1.10.245.10">
    <property type="entry name" value="SWIB/MDM2 domain"/>
    <property type="match status" value="1"/>
</dbReference>
<dbReference type="Proteomes" id="UP000228380">
    <property type="component" value="Chromosome 10"/>
</dbReference>
<reference evidence="3" key="1">
    <citation type="journal article" date="2019" name="Nat. Commun.">
        <title>Genome-wide association mapping of date palm fruit traits.</title>
        <authorList>
            <person name="Hazzouri K.M."/>
            <person name="Gros-Balthazard M."/>
            <person name="Flowers J.M."/>
            <person name="Copetti D."/>
            <person name="Lemansour A."/>
            <person name="Lebrun M."/>
            <person name="Masmoudi K."/>
            <person name="Ferrand S."/>
            <person name="Dhar M.I."/>
            <person name="Fresquez Z.A."/>
            <person name="Rosas U."/>
            <person name="Zhang J."/>
            <person name="Talag J."/>
            <person name="Lee S."/>
            <person name="Kudrna D."/>
            <person name="Powell R.F."/>
            <person name="Leitch I.J."/>
            <person name="Krueger R.R."/>
            <person name="Wing R.A."/>
            <person name="Amiri K.M.A."/>
            <person name="Purugganan M.D."/>
        </authorList>
    </citation>
    <scope>NUCLEOTIDE SEQUENCE [LARGE SCALE GENOMIC DNA]</scope>
    <source>
        <strain evidence="3">cv. Khalas</strain>
    </source>
</reference>
<dbReference type="AlphaFoldDB" id="A0A8B9AMQ4"/>
<evidence type="ECO:0000313" key="8">
    <source>
        <dbReference type="RefSeq" id="XP_026656506.2"/>
    </source>
</evidence>
<protein>
    <submittedName>
        <fullName evidence="4 5">SWI/SNF complex component SNF12 homolog</fullName>
    </submittedName>
</protein>
<feature type="domain" description="DM2" evidence="2">
    <location>
        <begin position="297"/>
        <end position="374"/>
    </location>
</feature>
<gene>
    <name evidence="4 5 6 7 8 9" type="primary">LOC103695897</name>
</gene>
<dbReference type="PROSITE" id="PS51925">
    <property type="entry name" value="SWIB_MDM2"/>
    <property type="match status" value="1"/>
</dbReference>
<evidence type="ECO:0000313" key="4">
    <source>
        <dbReference type="RefSeq" id="XP_008775567.2"/>
    </source>
</evidence>